<evidence type="ECO:0000256" key="8">
    <source>
        <dbReference type="RuleBase" id="RU361187"/>
    </source>
</evidence>
<dbReference type="AlphaFoldDB" id="L0G335"/>
<protein>
    <submittedName>
        <fullName evidence="9">Beta-xylosidase</fullName>
    </submittedName>
</protein>
<dbReference type="HOGENOM" id="CLU_009397_4_0_10"/>
<evidence type="ECO:0000256" key="6">
    <source>
        <dbReference type="PIRSR" id="PIRSR606710-1"/>
    </source>
</evidence>
<dbReference type="EMBL" id="CP003346">
    <property type="protein sequence ID" value="AGA79942.1"/>
    <property type="molecule type" value="Genomic_DNA"/>
</dbReference>
<name>L0G335_ECHVK</name>
<evidence type="ECO:0000313" key="9">
    <source>
        <dbReference type="EMBL" id="AGA79942.1"/>
    </source>
</evidence>
<evidence type="ECO:0000313" key="10">
    <source>
        <dbReference type="Proteomes" id="UP000010796"/>
    </source>
</evidence>
<dbReference type="InterPro" id="IPR006710">
    <property type="entry name" value="Glyco_hydro_43"/>
</dbReference>
<keyword evidence="10" id="KW-1185">Reference proteome</keyword>
<dbReference type="RefSeq" id="WP_015267484.1">
    <property type="nucleotide sequence ID" value="NC_019904.1"/>
</dbReference>
<evidence type="ECO:0000256" key="7">
    <source>
        <dbReference type="PIRSR" id="PIRSR606710-2"/>
    </source>
</evidence>
<reference evidence="10" key="1">
    <citation type="submission" date="2012-02" db="EMBL/GenBank/DDBJ databases">
        <title>The complete genome of Echinicola vietnamensis DSM 17526.</title>
        <authorList>
            <person name="Lucas S."/>
            <person name="Copeland A."/>
            <person name="Lapidus A."/>
            <person name="Glavina del Rio T."/>
            <person name="Dalin E."/>
            <person name="Tice H."/>
            <person name="Bruce D."/>
            <person name="Goodwin L."/>
            <person name="Pitluck S."/>
            <person name="Peters L."/>
            <person name="Ovchinnikova G."/>
            <person name="Teshima H."/>
            <person name="Kyrpides N."/>
            <person name="Mavromatis K."/>
            <person name="Ivanova N."/>
            <person name="Brettin T."/>
            <person name="Detter J.C."/>
            <person name="Han C."/>
            <person name="Larimer F."/>
            <person name="Land M."/>
            <person name="Hauser L."/>
            <person name="Markowitz V."/>
            <person name="Cheng J.-F."/>
            <person name="Hugenholtz P."/>
            <person name="Woyke T."/>
            <person name="Wu D."/>
            <person name="Brambilla E."/>
            <person name="Klenk H.-P."/>
            <person name="Eisen J.A."/>
        </authorList>
    </citation>
    <scope>NUCLEOTIDE SEQUENCE [LARGE SCALE GENOMIC DNA]</scope>
    <source>
        <strain evidence="10">DSM 17526 / LMG 23754 / KMM 6221</strain>
    </source>
</reference>
<dbReference type="InterPro" id="IPR052176">
    <property type="entry name" value="Glycosyl_Hydrlase_43_Enz"/>
</dbReference>
<dbReference type="CDD" id="cd08991">
    <property type="entry name" value="GH43_HoAraf43-like"/>
    <property type="match status" value="1"/>
</dbReference>
<dbReference type="Gene3D" id="2.115.10.20">
    <property type="entry name" value="Glycosyl hydrolase domain, family 43"/>
    <property type="match status" value="1"/>
</dbReference>
<keyword evidence="3 8" id="KW-0378">Hydrolase</keyword>
<gene>
    <name evidence="9" type="ordered locus">Echvi_3730</name>
</gene>
<evidence type="ECO:0000256" key="4">
    <source>
        <dbReference type="ARBA" id="ARBA00023277"/>
    </source>
</evidence>
<feature type="site" description="Important for catalytic activity, responsible for pKa modulation of the active site Glu and correct orientation of both the proton donor and substrate" evidence="7">
    <location>
        <position position="143"/>
    </location>
</feature>
<feature type="active site" description="Proton acceptor" evidence="6">
    <location>
        <position position="36"/>
    </location>
</feature>
<evidence type="ECO:0000256" key="1">
    <source>
        <dbReference type="ARBA" id="ARBA00009865"/>
    </source>
</evidence>
<dbReference type="PATRIC" id="fig|926556.3.peg.3921"/>
<dbReference type="PANTHER" id="PTHR43772:SF2">
    <property type="entry name" value="PUTATIVE (AFU_ORTHOLOGUE AFUA_2G04480)-RELATED"/>
    <property type="match status" value="1"/>
</dbReference>
<dbReference type="GO" id="GO:0045493">
    <property type="term" value="P:xylan catabolic process"/>
    <property type="evidence" value="ECO:0007669"/>
    <property type="project" value="UniProtKB-KW"/>
</dbReference>
<proteinExistence type="inferred from homology"/>
<sequence>MNVTMIDCMKILVLLMVFLSFGQISAQQGQVITLADPTIFHDNGTYYLYGTSRADEGFLVYRSSDLKQWEGPVGKLPEGFCLSKEKVYGDQGFWAPQVFKKDGRYYMAYTANEQIAIASSDNPLGPFVQPKQAAISLEQRMIDPFVFNAPDGKTYLYHVKVANGGNRIFVTELKDDYSGLVPGSTHLCIEATAPWENAESAEWTVTEGPTIVEHEGLFYLLYSANDFRSKHYAVGYAVSTSPIGPWKKADENPILHQQMLQVPGPGHGDVFKDEKGQWNYVFHTHHDQHTVSPRKTAVIKMELDQDASGNRGWRVFPKSWHYLYER</sequence>
<dbReference type="Pfam" id="PF04616">
    <property type="entry name" value="Glyco_hydro_43"/>
    <property type="match status" value="1"/>
</dbReference>
<keyword evidence="2" id="KW-0624">Polysaccharide degradation</keyword>
<evidence type="ECO:0000256" key="2">
    <source>
        <dbReference type="ARBA" id="ARBA00022651"/>
    </source>
</evidence>
<dbReference type="KEGG" id="evi:Echvi_3730"/>
<organism evidence="9 10">
    <name type="scientific">Echinicola vietnamensis (strain DSM 17526 / LMG 23754 / KMM 6221)</name>
    <dbReference type="NCBI Taxonomy" id="926556"/>
    <lineage>
        <taxon>Bacteria</taxon>
        <taxon>Pseudomonadati</taxon>
        <taxon>Bacteroidota</taxon>
        <taxon>Cytophagia</taxon>
        <taxon>Cytophagales</taxon>
        <taxon>Cyclobacteriaceae</taxon>
        <taxon>Echinicola</taxon>
    </lineage>
</organism>
<feature type="active site" description="Proton donor" evidence="6">
    <location>
        <position position="207"/>
    </location>
</feature>
<dbReference type="PANTHER" id="PTHR43772">
    <property type="entry name" value="ENDO-1,4-BETA-XYLANASE"/>
    <property type="match status" value="1"/>
</dbReference>
<comment type="similarity">
    <text evidence="1 8">Belongs to the glycosyl hydrolase 43 family.</text>
</comment>
<dbReference type="GO" id="GO:0004553">
    <property type="term" value="F:hydrolase activity, hydrolyzing O-glycosyl compounds"/>
    <property type="evidence" value="ECO:0007669"/>
    <property type="project" value="InterPro"/>
</dbReference>
<accession>L0G335</accession>
<keyword evidence="5 8" id="KW-0326">Glycosidase</keyword>
<dbReference type="SUPFAM" id="SSF75005">
    <property type="entry name" value="Arabinanase/levansucrase/invertase"/>
    <property type="match status" value="1"/>
</dbReference>
<dbReference type="eggNOG" id="COG3507">
    <property type="taxonomic scope" value="Bacteria"/>
</dbReference>
<evidence type="ECO:0000256" key="5">
    <source>
        <dbReference type="ARBA" id="ARBA00023295"/>
    </source>
</evidence>
<keyword evidence="2" id="KW-0858">Xylan degradation</keyword>
<dbReference type="STRING" id="926556.Echvi_3730"/>
<dbReference type="InterPro" id="IPR023296">
    <property type="entry name" value="Glyco_hydro_beta-prop_sf"/>
</dbReference>
<evidence type="ECO:0000256" key="3">
    <source>
        <dbReference type="ARBA" id="ARBA00022801"/>
    </source>
</evidence>
<keyword evidence="4" id="KW-0119">Carbohydrate metabolism</keyword>
<dbReference type="Proteomes" id="UP000010796">
    <property type="component" value="Chromosome"/>
</dbReference>